<evidence type="ECO:0000259" key="2">
    <source>
        <dbReference type="Pfam" id="PF07786"/>
    </source>
</evidence>
<evidence type="ECO:0000313" key="3">
    <source>
        <dbReference type="EMBL" id="MDP9824665.1"/>
    </source>
</evidence>
<feature type="transmembrane region" description="Helical" evidence="1">
    <location>
        <begin position="190"/>
        <end position="211"/>
    </location>
</feature>
<comment type="caution">
    <text evidence="3">The sequence shown here is derived from an EMBL/GenBank/DDBJ whole genome shotgun (WGS) entry which is preliminary data.</text>
</comment>
<feature type="transmembrane region" description="Helical" evidence="1">
    <location>
        <begin position="59"/>
        <end position="78"/>
    </location>
</feature>
<sequence length="395" mass="40636">MTPTSPAEATTTSPVRRLVGIDVARAFALFGMMATHILSGEGSEEGAMGALHDLAGGRAAALFAVLAGVGLALASGGADPTPPKVARTRHTTLVRSVALVALGLTLALADTPVAIILAYYGVLFLVAVPFLSLRAPALTGLAVTCALVTPVVSYWLRGPGGLDEHSGDNLSWASLAEPVSVLRHLLLTGYYPVLTWTTYLFAGLAVGRLTLRQPRTAALVTAVGAALAAGAWLVSQVAVRLAGGFGTLVTDGLLSRYSVTDATPNSSFYGVTPVNDPWWLLVRVAHSGSITDLVHTTGTSLLVLGLTLLVVGRLGEVVPVRMLAAAGSMTLTLYCVHVLAVGLNAAGADPLVPPWPFLALNVVGAVIIGLLWGAPKRRGPLEDAIVSMAGVAARR</sequence>
<feature type="domain" description="Heparan-alpha-glucosaminide N-acetyltransferase catalytic" evidence="2">
    <location>
        <begin position="17"/>
        <end position="215"/>
    </location>
</feature>
<keyword evidence="4" id="KW-1185">Reference proteome</keyword>
<evidence type="ECO:0000256" key="1">
    <source>
        <dbReference type="SAM" id="Phobius"/>
    </source>
</evidence>
<organism evidence="3 4">
    <name type="scientific">Kineosporia succinea</name>
    <dbReference type="NCBI Taxonomy" id="84632"/>
    <lineage>
        <taxon>Bacteria</taxon>
        <taxon>Bacillati</taxon>
        <taxon>Actinomycetota</taxon>
        <taxon>Actinomycetes</taxon>
        <taxon>Kineosporiales</taxon>
        <taxon>Kineosporiaceae</taxon>
        <taxon>Kineosporia</taxon>
    </lineage>
</organism>
<feature type="transmembrane region" description="Helical" evidence="1">
    <location>
        <begin position="293"/>
        <end position="311"/>
    </location>
</feature>
<dbReference type="EMBL" id="JAUSQZ010000001">
    <property type="protein sequence ID" value="MDP9824665.1"/>
    <property type="molecule type" value="Genomic_DNA"/>
</dbReference>
<feature type="transmembrane region" description="Helical" evidence="1">
    <location>
        <begin position="90"/>
        <end position="108"/>
    </location>
</feature>
<protein>
    <submittedName>
        <fullName evidence="3">Membrane protein</fullName>
    </submittedName>
</protein>
<evidence type="ECO:0000313" key="4">
    <source>
        <dbReference type="Proteomes" id="UP001235712"/>
    </source>
</evidence>
<dbReference type="RefSeq" id="WP_307237650.1">
    <property type="nucleotide sequence ID" value="NZ_JAUSQZ010000001.1"/>
</dbReference>
<dbReference type="InterPro" id="IPR012429">
    <property type="entry name" value="HGSNAT_cat"/>
</dbReference>
<feature type="transmembrane region" description="Helical" evidence="1">
    <location>
        <begin position="138"/>
        <end position="156"/>
    </location>
</feature>
<feature type="transmembrane region" description="Helical" evidence="1">
    <location>
        <begin position="355"/>
        <end position="374"/>
    </location>
</feature>
<keyword evidence="1" id="KW-0472">Membrane</keyword>
<dbReference type="PANTHER" id="PTHR30590">
    <property type="entry name" value="INNER MEMBRANE PROTEIN"/>
    <property type="match status" value="1"/>
</dbReference>
<feature type="transmembrane region" description="Helical" evidence="1">
    <location>
        <begin position="218"/>
        <end position="239"/>
    </location>
</feature>
<feature type="transmembrane region" description="Helical" evidence="1">
    <location>
        <begin position="114"/>
        <end position="131"/>
    </location>
</feature>
<name>A0ABT9NW65_9ACTN</name>
<reference evidence="3 4" key="1">
    <citation type="submission" date="2023-07" db="EMBL/GenBank/DDBJ databases">
        <title>Sequencing the genomes of 1000 actinobacteria strains.</title>
        <authorList>
            <person name="Klenk H.-P."/>
        </authorList>
    </citation>
    <scope>NUCLEOTIDE SEQUENCE [LARGE SCALE GENOMIC DNA]</scope>
    <source>
        <strain evidence="3 4">DSM 44388</strain>
    </source>
</reference>
<proteinExistence type="predicted"/>
<dbReference type="Proteomes" id="UP001235712">
    <property type="component" value="Unassembled WGS sequence"/>
</dbReference>
<accession>A0ABT9NW65</accession>
<keyword evidence="1" id="KW-0812">Transmembrane</keyword>
<feature type="transmembrane region" description="Helical" evidence="1">
    <location>
        <begin position="323"/>
        <end position="343"/>
    </location>
</feature>
<dbReference type="Pfam" id="PF07786">
    <property type="entry name" value="HGSNAT_cat"/>
    <property type="match status" value="1"/>
</dbReference>
<keyword evidence="1" id="KW-1133">Transmembrane helix</keyword>
<gene>
    <name evidence="3" type="ORF">J2S57_000414</name>
</gene>
<dbReference type="InterPro" id="IPR052529">
    <property type="entry name" value="Bact_Transport_Assoc"/>
</dbReference>
<dbReference type="PANTHER" id="PTHR30590:SF3">
    <property type="entry name" value="HYPOTHETICAL MEMBRANE SPANNING PROTEIN"/>
    <property type="match status" value="1"/>
</dbReference>